<dbReference type="SUPFAM" id="SSF53795">
    <property type="entry name" value="PEP carboxykinase-like"/>
    <property type="match status" value="1"/>
</dbReference>
<proteinExistence type="predicted"/>
<evidence type="ECO:0000259" key="1">
    <source>
        <dbReference type="Pfam" id="PF07475"/>
    </source>
</evidence>
<organism evidence="2 3">
    <name type="scientific">Azospirillum oleiclasticum</name>
    <dbReference type="NCBI Taxonomy" id="2735135"/>
    <lineage>
        <taxon>Bacteria</taxon>
        <taxon>Pseudomonadati</taxon>
        <taxon>Pseudomonadota</taxon>
        <taxon>Alphaproteobacteria</taxon>
        <taxon>Rhodospirillales</taxon>
        <taxon>Azospirillaceae</taxon>
        <taxon>Azospirillum</taxon>
    </lineage>
</organism>
<dbReference type="Pfam" id="PF07475">
    <property type="entry name" value="Hpr_kinase_C"/>
    <property type="match status" value="1"/>
</dbReference>
<reference evidence="2 3" key="1">
    <citation type="submission" date="2020-05" db="EMBL/GenBank/DDBJ databases">
        <title>Azospirillum oleiclasticum sp. nov, a nitrogen-fixing and heavy crude oil-emulsifying bacterium isolated from the crude oil of Yumen Oilfield.</title>
        <authorList>
            <person name="Wu D."/>
            <person name="Cai M."/>
            <person name="Zhang X."/>
        </authorList>
    </citation>
    <scope>NUCLEOTIDE SEQUENCE [LARGE SCALE GENOMIC DNA]</scope>
    <source>
        <strain evidence="2 3">ROY-1-1-2</strain>
    </source>
</reference>
<dbReference type="EMBL" id="JABFDB010000032">
    <property type="protein sequence ID" value="NYZ23832.1"/>
    <property type="molecule type" value="Genomic_DNA"/>
</dbReference>
<evidence type="ECO:0000313" key="3">
    <source>
        <dbReference type="Proteomes" id="UP000584642"/>
    </source>
</evidence>
<accession>A0ABX2TIG5</accession>
<gene>
    <name evidence="2" type="ORF">HND93_29375</name>
</gene>
<dbReference type="InterPro" id="IPR027417">
    <property type="entry name" value="P-loop_NTPase"/>
</dbReference>
<sequence>MPIHDHTLCGWRVASSLPLPDLLPWTGDDRAPDLIVNVGAVPERLDDPTIDLPLLQIDANGTCRFAMPGVATYLIDPTGHRVIVEPVLPADAPDIRVFLLGTVFGILCYRRGLLPLHASCVRVGGGAVALAGASGIGKSTLAASLLRRGHMILADDVTVIDTSDPAGPRVLPGFPRLKLWRDAMDRLQLSPAGLERTRSELAKFHVPVAEGFCAQPLPLTAVFHLDPDTLPPGGTLRRLRGPEAVVRVERDLYRRGTMVKMGLSAQALGSAVAVVGVPGGTWLVPHRHEPGGLEDSIAGILERLTA</sequence>
<dbReference type="Gene3D" id="3.40.50.300">
    <property type="entry name" value="P-loop containing nucleotide triphosphate hydrolases"/>
    <property type="match status" value="1"/>
</dbReference>
<comment type="caution">
    <text evidence="2">The sequence shown here is derived from an EMBL/GenBank/DDBJ whole genome shotgun (WGS) entry which is preliminary data.</text>
</comment>
<dbReference type="RefSeq" id="WP_180285613.1">
    <property type="nucleotide sequence ID" value="NZ_JABFDB010000032.1"/>
</dbReference>
<keyword evidence="3" id="KW-1185">Reference proteome</keyword>
<dbReference type="InterPro" id="IPR011104">
    <property type="entry name" value="Hpr_kin/Pase_C"/>
</dbReference>
<dbReference type="Proteomes" id="UP000584642">
    <property type="component" value="Unassembled WGS sequence"/>
</dbReference>
<protein>
    <recommendedName>
        <fullName evidence="1">HPr kinase/phosphorylase C-terminal domain-containing protein</fullName>
    </recommendedName>
</protein>
<feature type="domain" description="HPr kinase/phosphorylase C-terminal" evidence="1">
    <location>
        <begin position="116"/>
        <end position="164"/>
    </location>
</feature>
<evidence type="ECO:0000313" key="2">
    <source>
        <dbReference type="EMBL" id="NYZ23832.1"/>
    </source>
</evidence>
<name>A0ABX2TIG5_9PROT</name>